<dbReference type="GO" id="GO:0016791">
    <property type="term" value="F:phosphatase activity"/>
    <property type="evidence" value="ECO:0007669"/>
    <property type="project" value="InterPro"/>
</dbReference>
<dbReference type="GO" id="GO:0046872">
    <property type="term" value="F:metal ion binding"/>
    <property type="evidence" value="ECO:0007669"/>
    <property type="project" value="UniProtKB-KW"/>
</dbReference>
<name>A0A1G9P8E0_9GAMM</name>
<keyword evidence="10" id="KW-1185">Reference proteome</keyword>
<keyword evidence="7" id="KW-0460">Magnesium</keyword>
<dbReference type="InterPro" id="IPR023214">
    <property type="entry name" value="HAD_sf"/>
</dbReference>
<dbReference type="InterPro" id="IPR006355">
    <property type="entry name" value="LHPP/HDHD2"/>
</dbReference>
<accession>A0A1G9P8E0</accession>
<keyword evidence="6 9" id="KW-0378">Hydrolase</keyword>
<organism evidence="9 10">
    <name type="scientific">Franzmannia pantelleriensis</name>
    <dbReference type="NCBI Taxonomy" id="48727"/>
    <lineage>
        <taxon>Bacteria</taxon>
        <taxon>Pseudomonadati</taxon>
        <taxon>Pseudomonadota</taxon>
        <taxon>Gammaproteobacteria</taxon>
        <taxon>Oceanospirillales</taxon>
        <taxon>Halomonadaceae</taxon>
        <taxon>Franzmannia</taxon>
    </lineage>
</organism>
<dbReference type="PANTHER" id="PTHR19288:SF46">
    <property type="entry name" value="HALOACID DEHALOGENASE-LIKE HYDROLASE DOMAIN-CONTAINING PROTEIN 2"/>
    <property type="match status" value="1"/>
</dbReference>
<dbReference type="Pfam" id="PF13242">
    <property type="entry name" value="Hydrolase_like"/>
    <property type="match status" value="1"/>
</dbReference>
<proteinExistence type="inferred from homology"/>
<evidence type="ECO:0000256" key="1">
    <source>
        <dbReference type="ARBA" id="ARBA00001946"/>
    </source>
</evidence>
<comment type="subcellular location">
    <subcellularLocation>
        <location evidence="2">Cytoplasm</location>
    </subcellularLocation>
</comment>
<gene>
    <name evidence="9" type="ORF">SAMN05192555_10811</name>
</gene>
<dbReference type="InterPro" id="IPR036412">
    <property type="entry name" value="HAD-like_sf"/>
</dbReference>
<comment type="cofactor">
    <cofactor evidence="1">
        <name>Mg(2+)</name>
        <dbReference type="ChEBI" id="CHEBI:18420"/>
    </cofactor>
</comment>
<keyword evidence="5" id="KW-0479">Metal-binding</keyword>
<dbReference type="GO" id="GO:0005737">
    <property type="term" value="C:cytoplasm"/>
    <property type="evidence" value="ECO:0007669"/>
    <property type="project" value="UniProtKB-SubCell"/>
</dbReference>
<evidence type="ECO:0000256" key="8">
    <source>
        <dbReference type="ARBA" id="ARBA00039666"/>
    </source>
</evidence>
<dbReference type="NCBIfam" id="TIGR01458">
    <property type="entry name" value="HAD-SF-IIA-hyp3"/>
    <property type="match status" value="1"/>
</dbReference>
<comment type="similarity">
    <text evidence="3">Belongs to the HAD-like hydrolase superfamily.</text>
</comment>
<evidence type="ECO:0000256" key="7">
    <source>
        <dbReference type="ARBA" id="ARBA00022842"/>
    </source>
</evidence>
<dbReference type="SUPFAM" id="SSF56784">
    <property type="entry name" value="HAD-like"/>
    <property type="match status" value="1"/>
</dbReference>
<evidence type="ECO:0000313" key="9">
    <source>
        <dbReference type="EMBL" id="SDL94487.1"/>
    </source>
</evidence>
<dbReference type="Pfam" id="PF13344">
    <property type="entry name" value="Hydrolase_6"/>
    <property type="match status" value="1"/>
</dbReference>
<dbReference type="NCBIfam" id="TIGR01460">
    <property type="entry name" value="HAD-SF-IIA"/>
    <property type="match status" value="1"/>
</dbReference>
<protein>
    <recommendedName>
        <fullName evidence="8">Haloacid dehalogenase-like hydrolase domain-containing protein 2</fullName>
    </recommendedName>
</protein>
<dbReference type="STRING" id="48727.SAMN05192555_10811"/>
<dbReference type="PANTHER" id="PTHR19288">
    <property type="entry name" value="4-NITROPHENYLPHOSPHATASE-RELATED"/>
    <property type="match status" value="1"/>
</dbReference>
<dbReference type="AlphaFoldDB" id="A0A1G9P8E0"/>
<evidence type="ECO:0000256" key="3">
    <source>
        <dbReference type="ARBA" id="ARBA00007958"/>
    </source>
</evidence>
<evidence type="ECO:0000256" key="2">
    <source>
        <dbReference type="ARBA" id="ARBA00004496"/>
    </source>
</evidence>
<dbReference type="Gene3D" id="3.40.50.1000">
    <property type="entry name" value="HAD superfamily/HAD-like"/>
    <property type="match status" value="2"/>
</dbReference>
<reference evidence="10" key="1">
    <citation type="submission" date="2016-10" db="EMBL/GenBank/DDBJ databases">
        <authorList>
            <person name="Varghese N."/>
            <person name="Submissions S."/>
        </authorList>
    </citation>
    <scope>NUCLEOTIDE SEQUENCE [LARGE SCALE GENOMIC DNA]</scope>
    <source>
        <strain evidence="10">AAP</strain>
    </source>
</reference>
<dbReference type="FunFam" id="3.40.50.1000:FF:000051">
    <property type="entry name" value="Phospholysine phosphohistidine inorganic pyrophosphate phosphatase"/>
    <property type="match status" value="1"/>
</dbReference>
<dbReference type="EMBL" id="FNGH01000008">
    <property type="protein sequence ID" value="SDL94487.1"/>
    <property type="molecule type" value="Genomic_DNA"/>
</dbReference>
<keyword evidence="4" id="KW-0963">Cytoplasm</keyword>
<dbReference type="Proteomes" id="UP000199107">
    <property type="component" value="Unassembled WGS sequence"/>
</dbReference>
<dbReference type="RefSeq" id="WP_218124440.1">
    <property type="nucleotide sequence ID" value="NZ_FNGH01000008.1"/>
</dbReference>
<evidence type="ECO:0000313" key="10">
    <source>
        <dbReference type="Proteomes" id="UP000199107"/>
    </source>
</evidence>
<dbReference type="GO" id="GO:0016462">
    <property type="term" value="F:pyrophosphatase activity"/>
    <property type="evidence" value="ECO:0007669"/>
    <property type="project" value="UniProtKB-ARBA"/>
</dbReference>
<sequence>MLKAVLLDISGVLTEDGEALPGAVAAVARLQASGLALRFLTNTSRKTSLAIRDELQRLGFAPAPEQVFTAPGAIRRYLERSGLRPYLLVHERLEPEFADLPRDNPNAVVLGDAEQRLDYAHLDEAFQLLLEDAPLLAVGSNRYFRQAGALHLDAGPFVRALEYAAGIEARVLGKPSGDFFHAVLDELGVAPDEALMVGDDVECDVVAAMDIGLQACLIRSGKYRSGDEAQAPQARCEASLAELVDTLLETR</sequence>
<evidence type="ECO:0000256" key="5">
    <source>
        <dbReference type="ARBA" id="ARBA00022723"/>
    </source>
</evidence>
<evidence type="ECO:0000256" key="6">
    <source>
        <dbReference type="ARBA" id="ARBA00022801"/>
    </source>
</evidence>
<evidence type="ECO:0000256" key="4">
    <source>
        <dbReference type="ARBA" id="ARBA00022490"/>
    </source>
</evidence>
<dbReference type="SFLD" id="SFLDG01129">
    <property type="entry name" value="C1.5:_HAD__Beta-PGM__Phosphata"/>
    <property type="match status" value="1"/>
</dbReference>
<dbReference type="SFLD" id="SFLDS00003">
    <property type="entry name" value="Haloacid_Dehalogenase"/>
    <property type="match status" value="1"/>
</dbReference>
<dbReference type="InterPro" id="IPR006357">
    <property type="entry name" value="HAD-SF_hydro_IIA"/>
</dbReference>